<dbReference type="STRING" id="1193682.BJP25_19230"/>
<proteinExistence type="predicted"/>
<name>A0A1Q9LM23_9PSEU</name>
<protein>
    <recommendedName>
        <fullName evidence="4">Integral membrane protein</fullName>
    </recommendedName>
</protein>
<gene>
    <name evidence="2" type="ORF">BJP25_19230</name>
</gene>
<keyword evidence="1" id="KW-0812">Transmembrane</keyword>
<feature type="transmembrane region" description="Helical" evidence="1">
    <location>
        <begin position="33"/>
        <end position="62"/>
    </location>
</feature>
<evidence type="ECO:0000313" key="2">
    <source>
        <dbReference type="EMBL" id="OLR93082.1"/>
    </source>
</evidence>
<keyword evidence="3" id="KW-1185">Reference proteome</keyword>
<organism evidence="2 3">
    <name type="scientific">Actinokineospora bangkokensis</name>
    <dbReference type="NCBI Taxonomy" id="1193682"/>
    <lineage>
        <taxon>Bacteria</taxon>
        <taxon>Bacillati</taxon>
        <taxon>Actinomycetota</taxon>
        <taxon>Actinomycetes</taxon>
        <taxon>Pseudonocardiales</taxon>
        <taxon>Pseudonocardiaceae</taxon>
        <taxon>Actinokineospora</taxon>
    </lineage>
</organism>
<reference evidence="2 3" key="1">
    <citation type="submission" date="2016-10" db="EMBL/GenBank/DDBJ databases">
        <title>The Draft Genome Sequence of Actinokineospora bangkokensis 44EHWT reveals the biosynthetic pathway of antifungal compounds Thailandins with unusual extender unit butylmalonyl-CoA.</title>
        <authorList>
            <person name="Greule A."/>
            <person name="Intra B."/>
            <person name="Flemming S."/>
            <person name="Rommel M.G."/>
            <person name="Panbangred W."/>
            <person name="Bechthold A."/>
        </authorList>
    </citation>
    <scope>NUCLEOTIDE SEQUENCE [LARGE SCALE GENOMIC DNA]</scope>
    <source>
        <strain evidence="2 3">44EHW</strain>
    </source>
</reference>
<feature type="transmembrane region" description="Helical" evidence="1">
    <location>
        <begin position="74"/>
        <end position="97"/>
    </location>
</feature>
<dbReference type="RefSeq" id="WP_075975349.1">
    <property type="nucleotide sequence ID" value="NZ_MKQR01000013.1"/>
</dbReference>
<evidence type="ECO:0008006" key="4">
    <source>
        <dbReference type="Google" id="ProtNLM"/>
    </source>
</evidence>
<accession>A0A1Q9LM23</accession>
<keyword evidence="1" id="KW-0472">Membrane</keyword>
<keyword evidence="1" id="KW-1133">Transmembrane helix</keyword>
<sequence length="136" mass="14044">MAQRSIPARGDAVPLFTDMSAPRRVWEGVGGPLVAGALTGVALGLSAVAYVVVVLVSFLGGIPAGAQHRTLRGALLRACAAGALWALALLGAFHLLHSEARVALPEPEVLMLAFGVVPSCLVAAVVWSLTRRRSRG</sequence>
<dbReference type="Proteomes" id="UP000186040">
    <property type="component" value="Unassembled WGS sequence"/>
</dbReference>
<comment type="caution">
    <text evidence="2">The sequence shown here is derived from an EMBL/GenBank/DDBJ whole genome shotgun (WGS) entry which is preliminary data.</text>
</comment>
<evidence type="ECO:0000313" key="3">
    <source>
        <dbReference type="Proteomes" id="UP000186040"/>
    </source>
</evidence>
<evidence type="ECO:0000256" key="1">
    <source>
        <dbReference type="SAM" id="Phobius"/>
    </source>
</evidence>
<dbReference type="EMBL" id="MKQR01000013">
    <property type="protein sequence ID" value="OLR93082.1"/>
    <property type="molecule type" value="Genomic_DNA"/>
</dbReference>
<feature type="transmembrane region" description="Helical" evidence="1">
    <location>
        <begin position="109"/>
        <end position="130"/>
    </location>
</feature>
<dbReference type="AlphaFoldDB" id="A0A1Q9LM23"/>